<keyword evidence="2" id="KW-1185">Reference proteome</keyword>
<dbReference type="Proteomes" id="UP001143856">
    <property type="component" value="Unassembled WGS sequence"/>
</dbReference>
<accession>A0ACC1NC49</accession>
<gene>
    <name evidence="1" type="ORF">NUW58_g8043</name>
</gene>
<organism evidence="1 2">
    <name type="scientific">Xylaria curta</name>
    <dbReference type="NCBI Taxonomy" id="42375"/>
    <lineage>
        <taxon>Eukaryota</taxon>
        <taxon>Fungi</taxon>
        <taxon>Dikarya</taxon>
        <taxon>Ascomycota</taxon>
        <taxon>Pezizomycotina</taxon>
        <taxon>Sordariomycetes</taxon>
        <taxon>Xylariomycetidae</taxon>
        <taxon>Xylariales</taxon>
        <taxon>Xylariaceae</taxon>
        <taxon>Xylaria</taxon>
    </lineage>
</organism>
<evidence type="ECO:0000313" key="2">
    <source>
        <dbReference type="Proteomes" id="UP001143856"/>
    </source>
</evidence>
<evidence type="ECO:0000313" key="1">
    <source>
        <dbReference type="EMBL" id="KAJ2976603.1"/>
    </source>
</evidence>
<proteinExistence type="predicted"/>
<name>A0ACC1NC49_9PEZI</name>
<sequence length="595" mass="64100">MAEESSESKRIEELTSDSNPSSVQNEYRRDELPPARLALLGLGLSVGLFLSFLDSSIVATSLFSIGIEFNDVERVNWVALAYTLSYLGCAVFLARIADVIGRRDAFLISYIIFIGFSIGCGFAQNLQQLIAFRAIQGLGGSGPLPPKNNVTRTLLTTAGLYSITMIVLPEIAPPRFLQVLAALIGIVITLSSVLGPVLGGVLTHYASWRWVFWINGPIGAVSLLLFFLTWPKPQYLPNLERRSWRELDYLGSFLLIAATVLVVFPFQNAAGATDQWDQAIFLAPLIVGSIAFLAVFAWSLFVDRRWGDKIAAALPMSLLRGRIYTSAVLNTMFLGFPYILIVYAFPLRCQVVNAKDALIAGVMLLPMLGSSAIGSAVSGKINGKKDRSCETLVVATAFMVLGCGLLTTVSDSVDLEPKALGFLVFVGLGFGLSVSTTTMLAVLQSSIRDHGELPPRLQTRRSKTNGTPAVAQGIVAQVRVFGGSLGIAASSAILGVSLQAHVGRSVTSQQIASVESGGTDLAPGELAAIRIAYADAFRKDMRVCAIVAGVALLWALGTYSRKRLSRSERRERRATEETERRKAALAQSSGQHEFA</sequence>
<protein>
    <submittedName>
        <fullName evidence="1">Uncharacterized protein</fullName>
    </submittedName>
</protein>
<comment type="caution">
    <text evidence="1">The sequence shown here is derived from an EMBL/GenBank/DDBJ whole genome shotgun (WGS) entry which is preliminary data.</text>
</comment>
<reference evidence="1" key="1">
    <citation type="submission" date="2022-10" db="EMBL/GenBank/DDBJ databases">
        <title>Genome Sequence of Xylaria curta.</title>
        <authorList>
            <person name="Buettner E."/>
        </authorList>
    </citation>
    <scope>NUCLEOTIDE SEQUENCE</scope>
    <source>
        <strain evidence="1">Babe10</strain>
    </source>
</reference>
<dbReference type="EMBL" id="JAPDGR010002294">
    <property type="protein sequence ID" value="KAJ2976603.1"/>
    <property type="molecule type" value="Genomic_DNA"/>
</dbReference>